<evidence type="ECO:0000313" key="9">
    <source>
        <dbReference type="EMBL" id="CAG6636294.1"/>
    </source>
</evidence>
<dbReference type="EMBL" id="HBUF01419019">
    <property type="protein sequence ID" value="CAG6740413.1"/>
    <property type="molecule type" value="Transcribed_RNA"/>
</dbReference>
<accession>A0A8D8QQA4</accession>
<proteinExistence type="inferred from homology"/>
<dbReference type="SUPFAM" id="SSF48371">
    <property type="entry name" value="ARM repeat"/>
    <property type="match status" value="1"/>
</dbReference>
<dbReference type="PROSITE" id="PS51214">
    <property type="entry name" value="IBB"/>
    <property type="match status" value="1"/>
</dbReference>
<dbReference type="InterPro" id="IPR036975">
    <property type="entry name" value="Importin-a_IBB_sf"/>
</dbReference>
<comment type="similarity">
    <text evidence="1 5">Belongs to the importin alpha family.</text>
</comment>
<dbReference type="AlphaFoldDB" id="A0A8D8QQA4"/>
<dbReference type="InterPro" id="IPR032413">
    <property type="entry name" value="Arm_3"/>
</dbReference>
<evidence type="ECO:0000256" key="4">
    <source>
        <dbReference type="ARBA" id="ARBA00022927"/>
    </source>
</evidence>
<dbReference type="SMART" id="SM00185">
    <property type="entry name" value="ARM"/>
    <property type="match status" value="8"/>
</dbReference>
<dbReference type="InterPro" id="IPR011989">
    <property type="entry name" value="ARM-like"/>
</dbReference>
<feature type="repeat" description="ARM" evidence="6">
    <location>
        <begin position="161"/>
        <end position="203"/>
    </location>
</feature>
<keyword evidence="2 5" id="KW-0813">Transport</keyword>
<feature type="region of interest" description="Disordered" evidence="7">
    <location>
        <begin position="1"/>
        <end position="24"/>
    </location>
</feature>
<dbReference type="FunFam" id="1.25.10.10:FF:000009">
    <property type="entry name" value="Importin subunit alpha"/>
    <property type="match status" value="1"/>
</dbReference>
<dbReference type="Gene3D" id="1.20.5.690">
    <property type="entry name" value="Importin-alpha, importin-beta-binding domain"/>
    <property type="match status" value="1"/>
</dbReference>
<protein>
    <recommendedName>
        <fullName evidence="5">Importin subunit alpha</fullName>
    </recommendedName>
</protein>
<dbReference type="Pfam" id="PF00514">
    <property type="entry name" value="Arm"/>
    <property type="match status" value="6"/>
</dbReference>
<dbReference type="PANTHER" id="PTHR23316">
    <property type="entry name" value="IMPORTIN ALPHA"/>
    <property type="match status" value="1"/>
</dbReference>
<dbReference type="GO" id="GO:0005634">
    <property type="term" value="C:nucleus"/>
    <property type="evidence" value="ECO:0007669"/>
    <property type="project" value="UniProtKB-ARBA"/>
</dbReference>
<dbReference type="InterPro" id="IPR002652">
    <property type="entry name" value="Importin-a_IBB"/>
</dbReference>
<evidence type="ECO:0000256" key="7">
    <source>
        <dbReference type="SAM" id="MobiDB-lite"/>
    </source>
</evidence>
<dbReference type="PROSITE" id="PS50176">
    <property type="entry name" value="ARM_REPEAT"/>
    <property type="match status" value="3"/>
</dbReference>
<evidence type="ECO:0000259" key="8">
    <source>
        <dbReference type="PROSITE" id="PS51214"/>
    </source>
</evidence>
<dbReference type="Gene3D" id="1.25.10.10">
    <property type="entry name" value="Leucine-rich Repeat Variant"/>
    <property type="match status" value="1"/>
</dbReference>
<dbReference type="GO" id="GO:0061608">
    <property type="term" value="F:nuclear import signal receptor activity"/>
    <property type="evidence" value="ECO:0007669"/>
    <property type="project" value="InterPro"/>
</dbReference>
<dbReference type="GO" id="GO:0005737">
    <property type="term" value="C:cytoplasm"/>
    <property type="evidence" value="ECO:0007669"/>
    <property type="project" value="InterPro"/>
</dbReference>
<evidence type="ECO:0000256" key="2">
    <source>
        <dbReference type="ARBA" id="ARBA00022448"/>
    </source>
</evidence>
<dbReference type="InterPro" id="IPR024931">
    <property type="entry name" value="Importin_alpha"/>
</dbReference>
<evidence type="ECO:0000256" key="6">
    <source>
        <dbReference type="PROSITE-ProRule" id="PRU00259"/>
    </source>
</evidence>
<dbReference type="PIRSF" id="PIRSF005673">
    <property type="entry name" value="Importin_alpha"/>
    <property type="match status" value="1"/>
</dbReference>
<dbReference type="InterPro" id="IPR000225">
    <property type="entry name" value="Armadillo"/>
</dbReference>
<feature type="repeat" description="ARM" evidence="6">
    <location>
        <begin position="288"/>
        <end position="330"/>
    </location>
</feature>
<dbReference type="Pfam" id="PF16186">
    <property type="entry name" value="Arm_3"/>
    <property type="match status" value="1"/>
</dbReference>
<evidence type="ECO:0000256" key="1">
    <source>
        <dbReference type="ARBA" id="ARBA00010394"/>
    </source>
</evidence>
<evidence type="ECO:0000256" key="5">
    <source>
        <dbReference type="PIRNR" id="PIRNR005673"/>
    </source>
</evidence>
<organism evidence="9">
    <name type="scientific">Cacopsylla melanoneura</name>
    <dbReference type="NCBI Taxonomy" id="428564"/>
    <lineage>
        <taxon>Eukaryota</taxon>
        <taxon>Metazoa</taxon>
        <taxon>Ecdysozoa</taxon>
        <taxon>Arthropoda</taxon>
        <taxon>Hexapoda</taxon>
        <taxon>Insecta</taxon>
        <taxon>Pterygota</taxon>
        <taxon>Neoptera</taxon>
        <taxon>Paraneoptera</taxon>
        <taxon>Hemiptera</taxon>
        <taxon>Sternorrhyncha</taxon>
        <taxon>Psylloidea</taxon>
        <taxon>Psyllidae</taxon>
        <taxon>Psyllinae</taxon>
        <taxon>Cacopsylla</taxon>
    </lineage>
</organism>
<dbReference type="EMBL" id="HBUF01093607">
    <property type="protein sequence ID" value="CAG6636294.1"/>
    <property type="molecule type" value="Transcribed_RNA"/>
</dbReference>
<keyword evidence="3" id="KW-0677">Repeat</keyword>
<evidence type="ECO:0000256" key="3">
    <source>
        <dbReference type="ARBA" id="ARBA00022737"/>
    </source>
</evidence>
<sequence length="518" mass="57064">MSQVADRRTAFKNAGKTTDEMRRKRCEVNVELRKAHKDDQLFKRRNIDNVEDSEEDLDTSAEASARGSCMSPIKMSVPEMIEGMKSDNPQIRMIATRSARKMLSKERHPPIDELIQAGVVPICVALLDDEANPNTQFEAAWALTNIASGTSDQTLTVIRADAIPKFMQLLKSPHLNLAEQATWALGNIAGDGAQTRDLLLDLGALPKILALITPTIPTTFLRNIVWSISNLCRNKNPPPNFEQIRICLPVLKDLLATDDVETLSDICWALSYISDGSNDKIQAVVDTGVVPRLVELLDSKQTTILTAALRTVGNIATGNDYQTDCVIQAGALQKIKHLLQNNRLNIVKEAAWTISNITAGNSRQIDHVIQEGLVPYIVNILENGDAKVQKEAAWIITNFTTSATKEQVSILVNNGVMGPFCNLLASYDVKTLQVVLEGLDNLLELALLVGELNQMALLIEESGGLEKIEALQQHENDQVYKKCLKIITMAFNDSNENSLANGDEFEFNPSETGSGFNF</sequence>
<dbReference type="InterPro" id="IPR016024">
    <property type="entry name" value="ARM-type_fold"/>
</dbReference>
<keyword evidence="4 5" id="KW-0653">Protein transport</keyword>
<feature type="domain" description="IBB" evidence="8">
    <location>
        <begin position="1"/>
        <end position="54"/>
    </location>
</feature>
<dbReference type="GO" id="GO:0006607">
    <property type="term" value="P:NLS-bearing protein import into nucleus"/>
    <property type="evidence" value="ECO:0007669"/>
    <property type="project" value="UniProtKB-ARBA"/>
</dbReference>
<reference evidence="9" key="1">
    <citation type="submission" date="2021-05" db="EMBL/GenBank/DDBJ databases">
        <authorList>
            <person name="Alioto T."/>
            <person name="Alioto T."/>
            <person name="Gomez Garrido J."/>
        </authorList>
    </citation>
    <scope>NUCLEOTIDE SEQUENCE</scope>
</reference>
<feature type="repeat" description="ARM" evidence="6">
    <location>
        <begin position="330"/>
        <end position="364"/>
    </location>
</feature>
<dbReference type="Pfam" id="PF01749">
    <property type="entry name" value="IBB"/>
    <property type="match status" value="1"/>
</dbReference>
<name>A0A8D8QQA4_9HEMI</name>